<proteinExistence type="inferred from homology"/>
<sequence>MRCSAGLKRLARWAVSGPNTHSWVSLAEATSAAGVQGHLAPGLACASSRRYLWQDGRLANGSMEFSAETFGRLDFPPSILGRELLVPSCAHAVLPGFSRLTPQGDLHEALEAVVSSSDSASIASDEPSAAGDEGEVPEGEGTPPGLECNTKRTYQPSNLVRKRRHGFLARLRTKGGRDVIVRRLRKGRRKITA</sequence>
<dbReference type="FunFam" id="1.10.287.3980:FF:000001">
    <property type="entry name" value="Mitochondrial ribosomal protein L34"/>
    <property type="match status" value="1"/>
</dbReference>
<name>A0AAW1SGN2_9CHLO</name>
<keyword evidence="3" id="KW-0687">Ribonucleoprotein</keyword>
<evidence type="ECO:0000256" key="3">
    <source>
        <dbReference type="ARBA" id="ARBA00023274"/>
    </source>
</evidence>
<comment type="similarity">
    <text evidence="1">Belongs to the bacterial ribosomal protein bL34 family.</text>
</comment>
<dbReference type="InterPro" id="IPR020939">
    <property type="entry name" value="Ribosomal_bL34_CS"/>
</dbReference>
<dbReference type="GO" id="GO:0003735">
    <property type="term" value="F:structural constituent of ribosome"/>
    <property type="evidence" value="ECO:0007669"/>
    <property type="project" value="InterPro"/>
</dbReference>
<accession>A0AAW1SGN2</accession>
<organism evidence="6 7">
    <name type="scientific">Elliptochloris bilobata</name>
    <dbReference type="NCBI Taxonomy" id="381761"/>
    <lineage>
        <taxon>Eukaryota</taxon>
        <taxon>Viridiplantae</taxon>
        <taxon>Chlorophyta</taxon>
        <taxon>core chlorophytes</taxon>
        <taxon>Trebouxiophyceae</taxon>
        <taxon>Trebouxiophyceae incertae sedis</taxon>
        <taxon>Elliptochloris clade</taxon>
        <taxon>Elliptochloris</taxon>
    </lineage>
</organism>
<dbReference type="Pfam" id="PF00468">
    <property type="entry name" value="Ribosomal_L34"/>
    <property type="match status" value="1"/>
</dbReference>
<dbReference type="PROSITE" id="PS00784">
    <property type="entry name" value="RIBOSOMAL_L34"/>
    <property type="match status" value="1"/>
</dbReference>
<gene>
    <name evidence="6" type="ORF">WJX81_007811</name>
</gene>
<dbReference type="PANTHER" id="PTHR14503:SF4">
    <property type="entry name" value="LARGE RIBOSOMAL SUBUNIT PROTEIN BL34M"/>
    <property type="match status" value="1"/>
</dbReference>
<dbReference type="EMBL" id="JALJOU010000003">
    <property type="protein sequence ID" value="KAK9845489.1"/>
    <property type="molecule type" value="Genomic_DNA"/>
</dbReference>
<protein>
    <recommendedName>
        <fullName evidence="4">Large ribosomal subunit protein bL34m</fullName>
    </recommendedName>
</protein>
<feature type="compositionally biased region" description="Low complexity" evidence="5">
    <location>
        <begin position="117"/>
        <end position="131"/>
    </location>
</feature>
<dbReference type="GO" id="GO:0005840">
    <property type="term" value="C:ribosome"/>
    <property type="evidence" value="ECO:0007669"/>
    <property type="project" value="UniProtKB-KW"/>
</dbReference>
<dbReference type="InterPro" id="IPR000271">
    <property type="entry name" value="Ribosomal_bL34"/>
</dbReference>
<evidence type="ECO:0000313" key="7">
    <source>
        <dbReference type="Proteomes" id="UP001445335"/>
    </source>
</evidence>
<keyword evidence="2" id="KW-0689">Ribosomal protein</keyword>
<dbReference type="GO" id="GO:1990904">
    <property type="term" value="C:ribonucleoprotein complex"/>
    <property type="evidence" value="ECO:0007669"/>
    <property type="project" value="UniProtKB-KW"/>
</dbReference>
<dbReference type="Gene3D" id="1.10.287.3980">
    <property type="match status" value="1"/>
</dbReference>
<keyword evidence="7" id="KW-1185">Reference proteome</keyword>
<evidence type="ECO:0000256" key="2">
    <source>
        <dbReference type="ARBA" id="ARBA00022980"/>
    </source>
</evidence>
<evidence type="ECO:0000256" key="1">
    <source>
        <dbReference type="ARBA" id="ARBA00010111"/>
    </source>
</evidence>
<dbReference type="HAMAP" id="MF_00391">
    <property type="entry name" value="Ribosomal_bL34"/>
    <property type="match status" value="1"/>
</dbReference>
<dbReference type="AlphaFoldDB" id="A0AAW1SGN2"/>
<dbReference type="GO" id="GO:0006412">
    <property type="term" value="P:translation"/>
    <property type="evidence" value="ECO:0007669"/>
    <property type="project" value="InterPro"/>
</dbReference>
<evidence type="ECO:0000256" key="4">
    <source>
        <dbReference type="ARBA" id="ARBA00035274"/>
    </source>
</evidence>
<feature type="region of interest" description="Disordered" evidence="5">
    <location>
        <begin position="117"/>
        <end position="152"/>
    </location>
</feature>
<dbReference type="PANTHER" id="PTHR14503">
    <property type="entry name" value="MITOCHONDRIAL RIBOSOMAL PROTEIN 34 FAMILY MEMBER"/>
    <property type="match status" value="1"/>
</dbReference>
<comment type="caution">
    <text evidence="6">The sequence shown here is derived from an EMBL/GenBank/DDBJ whole genome shotgun (WGS) entry which is preliminary data.</text>
</comment>
<evidence type="ECO:0000313" key="6">
    <source>
        <dbReference type="EMBL" id="KAK9845489.1"/>
    </source>
</evidence>
<dbReference type="NCBIfam" id="TIGR01030">
    <property type="entry name" value="rpmH_bact"/>
    <property type="match status" value="1"/>
</dbReference>
<evidence type="ECO:0000256" key="5">
    <source>
        <dbReference type="SAM" id="MobiDB-lite"/>
    </source>
</evidence>
<dbReference type="Proteomes" id="UP001445335">
    <property type="component" value="Unassembled WGS sequence"/>
</dbReference>
<reference evidence="6 7" key="1">
    <citation type="journal article" date="2024" name="Nat. Commun.">
        <title>Phylogenomics reveals the evolutionary origins of lichenization in chlorophyte algae.</title>
        <authorList>
            <person name="Puginier C."/>
            <person name="Libourel C."/>
            <person name="Otte J."/>
            <person name="Skaloud P."/>
            <person name="Haon M."/>
            <person name="Grisel S."/>
            <person name="Petersen M."/>
            <person name="Berrin J.G."/>
            <person name="Delaux P.M."/>
            <person name="Dal Grande F."/>
            <person name="Keller J."/>
        </authorList>
    </citation>
    <scope>NUCLEOTIDE SEQUENCE [LARGE SCALE GENOMIC DNA]</scope>
    <source>
        <strain evidence="6 7">SAG 245.80</strain>
    </source>
</reference>